<comment type="caution">
    <text evidence="1">The sequence shown here is derived from an EMBL/GenBank/DDBJ whole genome shotgun (WGS) entry which is preliminary data.</text>
</comment>
<dbReference type="AlphaFoldDB" id="A0A6G3X519"/>
<sequence>YRRMVKKALRAGRDGQAPPALTAALGAFWDAVRAGADEDTLDELADVLEDEL</sequence>
<gene>
    <name evidence="1" type="ORF">G3M58_40685</name>
</gene>
<feature type="non-terminal residue" evidence="1">
    <location>
        <position position="1"/>
    </location>
</feature>
<dbReference type="EMBL" id="JAAGMN010004200">
    <property type="protein sequence ID" value="NEE12757.1"/>
    <property type="molecule type" value="Genomic_DNA"/>
</dbReference>
<reference evidence="1" key="1">
    <citation type="submission" date="2020-01" db="EMBL/GenBank/DDBJ databases">
        <title>Insect and environment-associated Actinomycetes.</title>
        <authorList>
            <person name="Currrie C."/>
            <person name="Chevrette M."/>
            <person name="Carlson C."/>
            <person name="Stubbendieck R."/>
            <person name="Wendt-Pienkowski E."/>
        </authorList>
    </citation>
    <scope>NUCLEOTIDE SEQUENCE</scope>
    <source>
        <strain evidence="1">SID7499</strain>
    </source>
</reference>
<organism evidence="1">
    <name type="scientific">Streptomyces sp. SID7499</name>
    <dbReference type="NCBI Taxonomy" id="2706086"/>
    <lineage>
        <taxon>Bacteria</taxon>
        <taxon>Bacillati</taxon>
        <taxon>Actinomycetota</taxon>
        <taxon>Actinomycetes</taxon>
        <taxon>Kitasatosporales</taxon>
        <taxon>Streptomycetaceae</taxon>
        <taxon>Streptomyces</taxon>
    </lineage>
</organism>
<proteinExistence type="predicted"/>
<name>A0A6G3X519_9ACTN</name>
<protein>
    <submittedName>
        <fullName evidence="1">Uncharacterized protein</fullName>
    </submittedName>
</protein>
<accession>A0A6G3X519</accession>
<evidence type="ECO:0000313" key="1">
    <source>
        <dbReference type="EMBL" id="NEE12757.1"/>
    </source>
</evidence>